<organism evidence="1 2">
    <name type="scientific">Pseudomonas orientalis</name>
    <dbReference type="NCBI Taxonomy" id="76758"/>
    <lineage>
        <taxon>Bacteria</taxon>
        <taxon>Pseudomonadati</taxon>
        <taxon>Pseudomonadota</taxon>
        <taxon>Gammaproteobacteria</taxon>
        <taxon>Pseudomonadales</taxon>
        <taxon>Pseudomonadaceae</taxon>
        <taxon>Pseudomonas</taxon>
    </lineage>
</organism>
<dbReference type="AlphaFoldDB" id="A0A1H2H910"/>
<reference evidence="1 2" key="1">
    <citation type="submission" date="2016-10" db="EMBL/GenBank/DDBJ databases">
        <authorList>
            <person name="Varghese N."/>
            <person name="Submissions S."/>
        </authorList>
    </citation>
    <scope>NUCLEOTIDE SEQUENCE [LARGE SCALE GENOMIC DNA]</scope>
    <source>
        <strain evidence="1 2">BS2775</strain>
    </source>
</reference>
<accession>A0A1H2H910</accession>
<sequence length="72" mass="8248">MSTPKSLSHQALRNADSAYKSYDSFPIEEMQGEQDAELFYSLTKQMTVTNALFTENLRIEHQSLKTAIESFQ</sequence>
<keyword evidence="2" id="KW-1185">Reference proteome</keyword>
<evidence type="ECO:0008006" key="3">
    <source>
        <dbReference type="Google" id="ProtNLM"/>
    </source>
</evidence>
<evidence type="ECO:0000313" key="2">
    <source>
        <dbReference type="Proteomes" id="UP000183653"/>
    </source>
</evidence>
<proteinExistence type="predicted"/>
<evidence type="ECO:0000313" key="1">
    <source>
        <dbReference type="EMBL" id="SDU28296.1"/>
    </source>
</evidence>
<dbReference type="OrthoDB" id="9877323at2"/>
<dbReference type="EMBL" id="LT629782">
    <property type="protein sequence ID" value="SDU28296.1"/>
    <property type="molecule type" value="Genomic_DNA"/>
</dbReference>
<dbReference type="Proteomes" id="UP000183653">
    <property type="component" value="Chromosome I"/>
</dbReference>
<dbReference type="RefSeq" id="WP_057725895.1">
    <property type="nucleotide sequence ID" value="NZ_JYLM01000013.1"/>
</dbReference>
<gene>
    <name evidence="1" type="ORF">SAMN04490197_4528</name>
</gene>
<protein>
    <recommendedName>
        <fullName evidence="3">Type III secretion protein</fullName>
    </recommendedName>
</protein>
<name>A0A1H2H910_9PSED</name>